<comment type="caution">
    <text evidence="1">The sequence shown here is derived from an EMBL/GenBank/DDBJ whole genome shotgun (WGS) entry which is preliminary data.</text>
</comment>
<evidence type="ECO:0000313" key="1">
    <source>
        <dbReference type="EMBL" id="GEO39131.1"/>
    </source>
</evidence>
<gene>
    <name evidence="1" type="ORF">SAE02_32790</name>
</gene>
<protein>
    <submittedName>
        <fullName evidence="1">Uncharacterized protein</fullName>
    </submittedName>
</protein>
<dbReference type="Proteomes" id="UP000321523">
    <property type="component" value="Unassembled WGS sequence"/>
</dbReference>
<organism evidence="1 2">
    <name type="scientific">Skermanella aerolata</name>
    <dbReference type="NCBI Taxonomy" id="393310"/>
    <lineage>
        <taxon>Bacteria</taxon>
        <taxon>Pseudomonadati</taxon>
        <taxon>Pseudomonadota</taxon>
        <taxon>Alphaproteobacteria</taxon>
        <taxon>Rhodospirillales</taxon>
        <taxon>Azospirillaceae</taxon>
        <taxon>Skermanella</taxon>
    </lineage>
</organism>
<keyword evidence="2" id="KW-1185">Reference proteome</keyword>
<proteinExistence type="predicted"/>
<sequence>MTSTLNISHLVSIDRAGNASIAETGSVAGPPANGGTIYEIRNCPANVSAGDVAALSRGLVLPSGVHAVDYDRLAARQSGSCCGGCCG</sequence>
<evidence type="ECO:0000313" key="2">
    <source>
        <dbReference type="Proteomes" id="UP000321523"/>
    </source>
</evidence>
<dbReference type="RefSeq" id="WP_044432578.1">
    <property type="nucleotide sequence ID" value="NZ_BJYZ01000014.1"/>
</dbReference>
<dbReference type="EMBL" id="BJYZ01000014">
    <property type="protein sequence ID" value="GEO39131.1"/>
    <property type="molecule type" value="Genomic_DNA"/>
</dbReference>
<dbReference type="AlphaFoldDB" id="A0A512DRL1"/>
<name>A0A512DRL1_9PROT</name>
<reference evidence="1 2" key="1">
    <citation type="submission" date="2019-07" db="EMBL/GenBank/DDBJ databases">
        <title>Whole genome shotgun sequence of Skermanella aerolata NBRC 106429.</title>
        <authorList>
            <person name="Hosoyama A."/>
            <person name="Uohara A."/>
            <person name="Ohji S."/>
            <person name="Ichikawa N."/>
        </authorList>
    </citation>
    <scope>NUCLEOTIDE SEQUENCE [LARGE SCALE GENOMIC DNA]</scope>
    <source>
        <strain evidence="1 2">NBRC 106429</strain>
    </source>
</reference>
<accession>A0A512DRL1</accession>